<keyword evidence="5 8" id="KW-0658">Purine biosynthesis</keyword>
<feature type="binding site" evidence="8">
    <location>
        <begin position="40"/>
        <end position="42"/>
    </location>
    <ligand>
        <name>GTP</name>
        <dbReference type="ChEBI" id="CHEBI:37565"/>
    </ligand>
</feature>
<feature type="binding site" evidence="8">
    <location>
        <position position="143"/>
    </location>
    <ligand>
        <name>IMP</name>
        <dbReference type="ChEBI" id="CHEBI:58053"/>
        <note>ligand shared between dimeric partners</note>
    </ligand>
</feature>
<dbReference type="NCBIfam" id="NF002223">
    <property type="entry name" value="PRK01117.1"/>
    <property type="match status" value="1"/>
</dbReference>
<feature type="active site" description="Proton acceptor" evidence="8">
    <location>
        <position position="13"/>
    </location>
</feature>
<evidence type="ECO:0000256" key="2">
    <source>
        <dbReference type="ARBA" id="ARBA00022598"/>
    </source>
</evidence>
<keyword evidence="6 8" id="KW-0460">Magnesium</keyword>
<dbReference type="InterPro" id="IPR027417">
    <property type="entry name" value="P-loop_NTPase"/>
</dbReference>
<dbReference type="Gene3D" id="1.10.300.10">
    <property type="entry name" value="Adenylosuccinate Synthetase, subunit A, domain 2"/>
    <property type="match status" value="1"/>
</dbReference>
<dbReference type="Gene3D" id="3.90.170.10">
    <property type="entry name" value="Adenylosuccinate Synthetase, subunit A, domain 3"/>
    <property type="match status" value="1"/>
</dbReference>
<evidence type="ECO:0000256" key="3">
    <source>
        <dbReference type="ARBA" id="ARBA00022723"/>
    </source>
</evidence>
<feature type="binding site" evidence="8">
    <location>
        <begin position="331"/>
        <end position="333"/>
    </location>
    <ligand>
        <name>GTP</name>
        <dbReference type="ChEBI" id="CHEBI:37565"/>
    </ligand>
</feature>
<name>A0ABU4SW55_9PSEU</name>
<dbReference type="Gene3D" id="3.40.440.10">
    <property type="entry name" value="Adenylosuccinate Synthetase, subunit A, domain 1"/>
    <property type="match status" value="1"/>
</dbReference>
<comment type="similarity">
    <text evidence="8 10">Belongs to the adenylosuccinate synthetase family.</text>
</comment>
<dbReference type="HAMAP" id="MF_00011">
    <property type="entry name" value="Adenylosucc_synth"/>
    <property type="match status" value="1"/>
</dbReference>
<dbReference type="PROSITE" id="PS00513">
    <property type="entry name" value="ADENYLOSUCCIN_SYN_2"/>
    <property type="match status" value="1"/>
</dbReference>
<sequence>MPAVVLIGAQWGDEGKGKATDILGERVQWIVRYQGGNNAGHTVVLPDGQKFALHLIPSGILTPGVKNVIGNGVVVDPGVLLTELAGLEEKGVDTSGLLISSDAHLIMPYHVAIDKVTERYLGKAKIGTTGRGIGPAYQDKLARVGVRVQDLLDEKILRQKVEAALDFKNQVLVKVYNRKALDADQVVDQVLEHGQHFVHRIADTRLLLNQALDRDEIVVLEGSQGTLLDVDHGTYPFVTSSNPTSGGATVGSGVGPTRISTVIGILKAYTTRVGSGPFPTELNDDMGEYLRKQGGEFGVTTGRSRRTGWFDAVIARYASRVNGITDYFLTKLDVLSGLEKVPVCVAYEVDGRRVDEMPMTQTDVHHAVPVYEELPGWFEDISHCRSFDELPANAKSYVEYLESIIGARVSAIGVGPGRDQTIVRHDVLG</sequence>
<evidence type="ECO:0000256" key="10">
    <source>
        <dbReference type="RuleBase" id="RU000520"/>
    </source>
</evidence>
<evidence type="ECO:0000256" key="4">
    <source>
        <dbReference type="ARBA" id="ARBA00022741"/>
    </source>
</evidence>
<evidence type="ECO:0000256" key="5">
    <source>
        <dbReference type="ARBA" id="ARBA00022755"/>
    </source>
</evidence>
<dbReference type="SUPFAM" id="SSF52540">
    <property type="entry name" value="P-loop containing nucleoside triphosphate hydrolases"/>
    <property type="match status" value="1"/>
</dbReference>
<comment type="subcellular location">
    <subcellularLocation>
        <location evidence="8">Cytoplasm</location>
    </subcellularLocation>
</comment>
<feature type="binding site" description="in other chain" evidence="8">
    <location>
        <position position="303"/>
    </location>
    <ligand>
        <name>IMP</name>
        <dbReference type="ChEBI" id="CHEBI:58053"/>
        <note>ligand shared between dimeric partners</note>
    </ligand>
</feature>
<evidence type="ECO:0000313" key="12">
    <source>
        <dbReference type="Proteomes" id="UP001285521"/>
    </source>
</evidence>
<evidence type="ECO:0000256" key="7">
    <source>
        <dbReference type="ARBA" id="ARBA00023134"/>
    </source>
</evidence>
<dbReference type="PANTHER" id="PTHR11846:SF0">
    <property type="entry name" value="ADENYLOSUCCINATE SYNTHETASE"/>
    <property type="match status" value="1"/>
</dbReference>
<gene>
    <name evidence="8" type="primary">purA</name>
    <name evidence="11" type="ORF">SK803_07125</name>
</gene>
<evidence type="ECO:0000256" key="8">
    <source>
        <dbReference type="HAMAP-Rule" id="MF_00011"/>
    </source>
</evidence>
<dbReference type="PANTHER" id="PTHR11846">
    <property type="entry name" value="ADENYLOSUCCINATE SYNTHETASE"/>
    <property type="match status" value="1"/>
</dbReference>
<feature type="binding site" description="in other chain" evidence="8">
    <location>
        <begin position="13"/>
        <end position="16"/>
    </location>
    <ligand>
        <name>IMP</name>
        <dbReference type="ChEBI" id="CHEBI:58053"/>
        <note>ligand shared between dimeric partners</note>
    </ligand>
</feature>
<keyword evidence="3 8" id="KW-0479">Metal-binding</keyword>
<feature type="binding site" evidence="8">
    <location>
        <position position="305"/>
    </location>
    <ligand>
        <name>GTP</name>
        <dbReference type="ChEBI" id="CHEBI:37565"/>
    </ligand>
</feature>
<dbReference type="InterPro" id="IPR042111">
    <property type="entry name" value="Adenylosuccinate_synth_dom3"/>
</dbReference>
<comment type="function">
    <text evidence="8">Plays an important role in the de novo pathway of purine nucleotide biosynthesis. Catalyzes the first committed step in the biosynthesis of AMP from IMP.</text>
</comment>
<dbReference type="InterPro" id="IPR033128">
    <property type="entry name" value="Adenylosuccin_syn_Lys_AS"/>
</dbReference>
<dbReference type="EMBL" id="JAXAVW010000004">
    <property type="protein sequence ID" value="MDX8029978.1"/>
    <property type="molecule type" value="Genomic_DNA"/>
</dbReference>
<accession>A0ABU4SW55</accession>
<dbReference type="Pfam" id="PF00709">
    <property type="entry name" value="Adenylsucc_synt"/>
    <property type="match status" value="1"/>
</dbReference>
<feature type="binding site" evidence="8">
    <location>
        <position position="13"/>
    </location>
    <ligand>
        <name>Mg(2+)</name>
        <dbReference type="ChEBI" id="CHEBI:18420"/>
    </ligand>
</feature>
<evidence type="ECO:0000256" key="9">
    <source>
        <dbReference type="PROSITE-ProRule" id="PRU10134"/>
    </source>
</evidence>
<comment type="subunit">
    <text evidence="1 8">Homodimer.</text>
</comment>
<dbReference type="CDD" id="cd03108">
    <property type="entry name" value="AdSS"/>
    <property type="match status" value="1"/>
</dbReference>
<evidence type="ECO:0000256" key="6">
    <source>
        <dbReference type="ARBA" id="ARBA00022842"/>
    </source>
</evidence>
<dbReference type="SMART" id="SM00788">
    <property type="entry name" value="Adenylsucc_synt"/>
    <property type="match status" value="1"/>
</dbReference>
<dbReference type="RefSeq" id="WP_319964975.1">
    <property type="nucleotide sequence ID" value="NZ_JAXAVW010000004.1"/>
</dbReference>
<feature type="binding site" evidence="8">
    <location>
        <position position="40"/>
    </location>
    <ligand>
        <name>Mg(2+)</name>
        <dbReference type="ChEBI" id="CHEBI:18420"/>
    </ligand>
</feature>
<comment type="pathway">
    <text evidence="8 10">Purine metabolism; AMP biosynthesis via de novo pathway; AMP from IMP: step 1/2.</text>
</comment>
<comment type="caution">
    <text evidence="11">The sequence shown here is derived from an EMBL/GenBank/DDBJ whole genome shotgun (WGS) entry which is preliminary data.</text>
</comment>
<keyword evidence="8" id="KW-0963">Cytoplasm</keyword>
<feature type="binding site" evidence="8">
    <location>
        <begin position="12"/>
        <end position="18"/>
    </location>
    <ligand>
        <name>GTP</name>
        <dbReference type="ChEBI" id="CHEBI:37565"/>
    </ligand>
</feature>
<dbReference type="InterPro" id="IPR042109">
    <property type="entry name" value="Adenylosuccinate_synth_dom1"/>
</dbReference>
<dbReference type="PROSITE" id="PS01266">
    <property type="entry name" value="ADENYLOSUCCIN_SYN_1"/>
    <property type="match status" value="1"/>
</dbReference>
<keyword evidence="4 8" id="KW-0547">Nucleotide-binding</keyword>
<feature type="active site" description="Proton donor" evidence="8">
    <location>
        <position position="41"/>
    </location>
</feature>
<comment type="catalytic activity">
    <reaction evidence="8 10">
        <text>IMP + L-aspartate + GTP = N(6)-(1,2-dicarboxyethyl)-AMP + GDP + phosphate + 2 H(+)</text>
        <dbReference type="Rhea" id="RHEA:15753"/>
        <dbReference type="ChEBI" id="CHEBI:15378"/>
        <dbReference type="ChEBI" id="CHEBI:29991"/>
        <dbReference type="ChEBI" id="CHEBI:37565"/>
        <dbReference type="ChEBI" id="CHEBI:43474"/>
        <dbReference type="ChEBI" id="CHEBI:57567"/>
        <dbReference type="ChEBI" id="CHEBI:58053"/>
        <dbReference type="ChEBI" id="CHEBI:58189"/>
        <dbReference type="EC" id="6.3.4.4"/>
    </reaction>
</comment>
<feature type="binding site" evidence="8">
    <location>
        <begin position="299"/>
        <end position="305"/>
    </location>
    <ligand>
        <name>substrate</name>
    </ligand>
</feature>
<organism evidence="11 12">
    <name type="scientific">Lentzea miocenica</name>
    <dbReference type="NCBI Taxonomy" id="3095431"/>
    <lineage>
        <taxon>Bacteria</taxon>
        <taxon>Bacillati</taxon>
        <taxon>Actinomycetota</taxon>
        <taxon>Actinomycetes</taxon>
        <taxon>Pseudonocardiales</taxon>
        <taxon>Pseudonocardiaceae</taxon>
        <taxon>Lentzea</taxon>
    </lineage>
</organism>
<keyword evidence="12" id="KW-1185">Reference proteome</keyword>
<feature type="binding site" evidence="8">
    <location>
        <begin position="413"/>
        <end position="415"/>
    </location>
    <ligand>
        <name>GTP</name>
        <dbReference type="ChEBI" id="CHEBI:37565"/>
    </ligand>
</feature>
<dbReference type="GO" id="GO:0004019">
    <property type="term" value="F:adenylosuccinate synthase activity"/>
    <property type="evidence" value="ECO:0007669"/>
    <property type="project" value="UniProtKB-EC"/>
</dbReference>
<feature type="binding site" description="in other chain" evidence="8">
    <location>
        <position position="129"/>
    </location>
    <ligand>
        <name>IMP</name>
        <dbReference type="ChEBI" id="CHEBI:58053"/>
        <note>ligand shared between dimeric partners</note>
    </ligand>
</feature>
<feature type="binding site" description="in other chain" evidence="8">
    <location>
        <position position="239"/>
    </location>
    <ligand>
        <name>IMP</name>
        <dbReference type="ChEBI" id="CHEBI:58053"/>
        <note>ligand shared between dimeric partners</note>
    </ligand>
</feature>
<feature type="binding site" description="in other chain" evidence="8">
    <location>
        <position position="224"/>
    </location>
    <ligand>
        <name>IMP</name>
        <dbReference type="ChEBI" id="CHEBI:58053"/>
        <note>ligand shared between dimeric partners</note>
    </ligand>
</feature>
<reference evidence="11 12" key="1">
    <citation type="submission" date="2023-11" db="EMBL/GenBank/DDBJ databases">
        <title>Lentzea sokolovensis, sp. nov., Lentzea kristufkii, sp. nov., and Lentzea miocenensis, sp. nov., rare actinobacteria from Sokolov Coal Basin, Miocene lacustrine sediment, Czech Republic.</title>
        <authorList>
            <person name="Lara A."/>
            <person name="Kotroba L."/>
            <person name="Nouioui I."/>
            <person name="Neumann-Schaal M."/>
            <person name="Mast Y."/>
            <person name="Chronakova A."/>
        </authorList>
    </citation>
    <scope>NUCLEOTIDE SEQUENCE [LARGE SCALE GENOMIC DNA]</scope>
    <source>
        <strain evidence="11 12">BCCO 10_0856</strain>
    </source>
</reference>
<evidence type="ECO:0000256" key="1">
    <source>
        <dbReference type="ARBA" id="ARBA00011738"/>
    </source>
</evidence>
<dbReference type="NCBIfam" id="TIGR00184">
    <property type="entry name" value="purA"/>
    <property type="match status" value="1"/>
</dbReference>
<dbReference type="InterPro" id="IPR042110">
    <property type="entry name" value="Adenylosuccinate_synth_dom2"/>
</dbReference>
<feature type="active site" evidence="9">
    <location>
        <position position="140"/>
    </location>
</feature>
<proteinExistence type="inferred from homology"/>
<protein>
    <recommendedName>
        <fullName evidence="8 10">Adenylosuccinate synthetase</fullName>
        <shortName evidence="8">AMPSase</shortName>
        <shortName evidence="8">AdSS</shortName>
        <ecNumber evidence="8 10">6.3.4.4</ecNumber>
    </recommendedName>
    <alternativeName>
        <fullName evidence="8">IMP--aspartate ligase</fullName>
    </alternativeName>
</protein>
<dbReference type="InterPro" id="IPR001114">
    <property type="entry name" value="Adenylosuccinate_synthetase"/>
</dbReference>
<dbReference type="Proteomes" id="UP001285521">
    <property type="component" value="Unassembled WGS sequence"/>
</dbReference>
<feature type="binding site" description="in other chain" evidence="8">
    <location>
        <begin position="38"/>
        <end position="41"/>
    </location>
    <ligand>
        <name>IMP</name>
        <dbReference type="ChEBI" id="CHEBI:58053"/>
        <note>ligand shared between dimeric partners</note>
    </ligand>
</feature>
<evidence type="ECO:0000313" key="11">
    <source>
        <dbReference type="EMBL" id="MDX8029978.1"/>
    </source>
</evidence>
<dbReference type="InterPro" id="IPR018220">
    <property type="entry name" value="Adenylosuccin_syn_GTP-bd"/>
</dbReference>
<reference evidence="11 12" key="2">
    <citation type="submission" date="2023-11" db="EMBL/GenBank/DDBJ databases">
        <authorList>
            <person name="Lara A.C."/>
            <person name="Chronakova A."/>
        </authorList>
    </citation>
    <scope>NUCLEOTIDE SEQUENCE [LARGE SCALE GENOMIC DNA]</scope>
    <source>
        <strain evidence="11 12">BCCO 10_0856</strain>
    </source>
</reference>
<keyword evidence="7 8" id="KW-0342">GTP-binding</keyword>
<keyword evidence="2 8" id="KW-0436">Ligase</keyword>
<dbReference type="EC" id="6.3.4.4" evidence="8 10"/>
<comment type="cofactor">
    <cofactor evidence="8">
        <name>Mg(2+)</name>
        <dbReference type="ChEBI" id="CHEBI:18420"/>
    </cofactor>
    <text evidence="8">Binds 1 Mg(2+) ion per subunit.</text>
</comment>